<evidence type="ECO:0000313" key="4">
    <source>
        <dbReference type="Proteomes" id="UP001172083"/>
    </source>
</evidence>
<comment type="caution">
    <text evidence="3">The sequence shown here is derived from an EMBL/GenBank/DDBJ whole genome shotgun (WGS) entry which is preliminary data.</text>
</comment>
<organism evidence="3 4">
    <name type="scientific">Agaribacillus aureus</name>
    <dbReference type="NCBI Taxonomy" id="3051825"/>
    <lineage>
        <taxon>Bacteria</taxon>
        <taxon>Pseudomonadati</taxon>
        <taxon>Bacteroidota</taxon>
        <taxon>Cytophagia</taxon>
        <taxon>Cytophagales</taxon>
        <taxon>Splendidivirgaceae</taxon>
        <taxon>Agaribacillus</taxon>
    </lineage>
</organism>
<evidence type="ECO:0000313" key="3">
    <source>
        <dbReference type="EMBL" id="MDN5214188.1"/>
    </source>
</evidence>
<name>A0ABT8LCZ8_9BACT</name>
<reference evidence="3" key="1">
    <citation type="submission" date="2023-06" db="EMBL/GenBank/DDBJ databases">
        <title>Genomic of Agaribacillus aureum.</title>
        <authorList>
            <person name="Wang G."/>
        </authorList>
    </citation>
    <scope>NUCLEOTIDE SEQUENCE</scope>
    <source>
        <strain evidence="3">BMA12</strain>
    </source>
</reference>
<dbReference type="SMART" id="SM00710">
    <property type="entry name" value="PbH1"/>
    <property type="match status" value="8"/>
</dbReference>
<dbReference type="InterPro" id="IPR039448">
    <property type="entry name" value="Beta_helix"/>
</dbReference>
<dbReference type="SUPFAM" id="SSF51126">
    <property type="entry name" value="Pectin lyase-like"/>
    <property type="match status" value="1"/>
</dbReference>
<dbReference type="EMBL" id="JAUJEB010000004">
    <property type="protein sequence ID" value="MDN5214188.1"/>
    <property type="molecule type" value="Genomic_DNA"/>
</dbReference>
<dbReference type="RefSeq" id="WP_346759523.1">
    <property type="nucleotide sequence ID" value="NZ_JAUJEB010000004.1"/>
</dbReference>
<dbReference type="InterPro" id="IPR059226">
    <property type="entry name" value="Choice_anch_Q_dom"/>
</dbReference>
<feature type="domain" description="Right handed beta helix" evidence="2">
    <location>
        <begin position="175"/>
        <end position="338"/>
    </location>
</feature>
<evidence type="ECO:0000259" key="2">
    <source>
        <dbReference type="Pfam" id="PF13229"/>
    </source>
</evidence>
<feature type="region of interest" description="Disordered" evidence="1">
    <location>
        <begin position="32"/>
        <end position="82"/>
    </location>
</feature>
<dbReference type="InterPro" id="IPR011050">
    <property type="entry name" value="Pectin_lyase_fold/virulence"/>
</dbReference>
<dbReference type="PROSITE" id="PS51257">
    <property type="entry name" value="PROKAR_LIPOPROTEIN"/>
    <property type="match status" value="1"/>
</dbReference>
<sequence length="503" mass="54851">MTTTSRGTYLLKYFLIFLVLIITSCKDDDIAPAPGTGGPPDSPPPEPNDVGVNYYIASSGDDSNDGLSPETAWKTSGRVSSHEKFEPGDQILFLRGETFDNITLTEAGNGTVKDRIVIGAYGDENLAKPILQGSRDPFSFTIRINSMSGITIQDLKIQGANGDQIYIDPVNGRCDNIKILNCHIDGENGRHCIRFETDIDSGSFFGADSVEVAFNLIENAGQGYDNTSDGLNFSNVQKNGYVHHNTFFNNKSEAIDIAAGTGHVVEFNIMDGNGDRDSGGIKTHSLTGNGIHDTENMIIRKNIIKNCIQHAVQIQDGRFIKVFNNTIYHNEENGKNALLIGSSNEALYDADTWITGNEIKNNIFHGVTHTITITVIRFGGSKSGSPAIFWNDHDRYDISNNIFFGGDEANAVVVRIQTNQFMSDEPYTDFSNLGSNNSLPYADFLQYHPDNFNVNPLLNDPENGDFSLKSNSPAIDAGLAVGLTADFDGKAINGKPDLGAFEF</sequence>
<dbReference type="InterPro" id="IPR012334">
    <property type="entry name" value="Pectin_lyas_fold"/>
</dbReference>
<dbReference type="InterPro" id="IPR006626">
    <property type="entry name" value="PbH1"/>
</dbReference>
<dbReference type="NCBIfam" id="NF041518">
    <property type="entry name" value="choice_anch_Q"/>
    <property type="match status" value="1"/>
</dbReference>
<proteinExistence type="predicted"/>
<evidence type="ECO:0000256" key="1">
    <source>
        <dbReference type="SAM" id="MobiDB-lite"/>
    </source>
</evidence>
<gene>
    <name evidence="3" type="ORF">QQ020_19075</name>
</gene>
<dbReference type="Gene3D" id="2.160.20.10">
    <property type="entry name" value="Single-stranded right-handed beta-helix, Pectin lyase-like"/>
    <property type="match status" value="1"/>
</dbReference>
<accession>A0ABT8LCZ8</accession>
<dbReference type="Pfam" id="PF13229">
    <property type="entry name" value="Beta_helix"/>
    <property type="match status" value="1"/>
</dbReference>
<protein>
    <submittedName>
        <fullName evidence="3">Right-handed parallel beta-helix repeat-containing protein</fullName>
    </submittedName>
</protein>
<dbReference type="Proteomes" id="UP001172083">
    <property type="component" value="Unassembled WGS sequence"/>
</dbReference>
<keyword evidence="4" id="KW-1185">Reference proteome</keyword>